<accession>S7Q8L8</accession>
<dbReference type="AlphaFoldDB" id="S7Q8L8"/>
<protein>
    <submittedName>
        <fullName evidence="2">Uncharacterized protein</fullName>
    </submittedName>
</protein>
<dbReference type="OrthoDB" id="3236341at2759"/>
<gene>
    <name evidence="2" type="ORF">GLOTRDRAFT_138625</name>
</gene>
<dbReference type="RefSeq" id="XP_007865897.1">
    <property type="nucleotide sequence ID" value="XM_007867706.1"/>
</dbReference>
<evidence type="ECO:0000313" key="3">
    <source>
        <dbReference type="Proteomes" id="UP000030669"/>
    </source>
</evidence>
<reference evidence="2 3" key="1">
    <citation type="journal article" date="2012" name="Science">
        <title>The Paleozoic origin of enzymatic lignin decomposition reconstructed from 31 fungal genomes.</title>
        <authorList>
            <person name="Floudas D."/>
            <person name="Binder M."/>
            <person name="Riley R."/>
            <person name="Barry K."/>
            <person name="Blanchette R.A."/>
            <person name="Henrissat B."/>
            <person name="Martinez A.T."/>
            <person name="Otillar R."/>
            <person name="Spatafora J.W."/>
            <person name="Yadav J.S."/>
            <person name="Aerts A."/>
            <person name="Benoit I."/>
            <person name="Boyd A."/>
            <person name="Carlson A."/>
            <person name="Copeland A."/>
            <person name="Coutinho P.M."/>
            <person name="de Vries R.P."/>
            <person name="Ferreira P."/>
            <person name="Findley K."/>
            <person name="Foster B."/>
            <person name="Gaskell J."/>
            <person name="Glotzer D."/>
            <person name="Gorecki P."/>
            <person name="Heitman J."/>
            <person name="Hesse C."/>
            <person name="Hori C."/>
            <person name="Igarashi K."/>
            <person name="Jurgens J.A."/>
            <person name="Kallen N."/>
            <person name="Kersten P."/>
            <person name="Kohler A."/>
            <person name="Kuees U."/>
            <person name="Kumar T.K.A."/>
            <person name="Kuo A."/>
            <person name="LaButti K."/>
            <person name="Larrondo L.F."/>
            <person name="Lindquist E."/>
            <person name="Ling A."/>
            <person name="Lombard V."/>
            <person name="Lucas S."/>
            <person name="Lundell T."/>
            <person name="Martin R."/>
            <person name="McLaughlin D.J."/>
            <person name="Morgenstern I."/>
            <person name="Morin E."/>
            <person name="Murat C."/>
            <person name="Nagy L.G."/>
            <person name="Nolan M."/>
            <person name="Ohm R.A."/>
            <person name="Patyshakuliyeva A."/>
            <person name="Rokas A."/>
            <person name="Ruiz-Duenas F.J."/>
            <person name="Sabat G."/>
            <person name="Salamov A."/>
            <person name="Samejima M."/>
            <person name="Schmutz J."/>
            <person name="Slot J.C."/>
            <person name="St John F."/>
            <person name="Stenlid J."/>
            <person name="Sun H."/>
            <person name="Sun S."/>
            <person name="Syed K."/>
            <person name="Tsang A."/>
            <person name="Wiebenga A."/>
            <person name="Young D."/>
            <person name="Pisabarro A."/>
            <person name="Eastwood D.C."/>
            <person name="Martin F."/>
            <person name="Cullen D."/>
            <person name="Grigoriev I.V."/>
            <person name="Hibbett D.S."/>
        </authorList>
    </citation>
    <scope>NUCLEOTIDE SEQUENCE [LARGE SCALE GENOMIC DNA]</scope>
    <source>
        <strain evidence="2 3">ATCC 11539</strain>
    </source>
</reference>
<dbReference type="Proteomes" id="UP000030669">
    <property type="component" value="Unassembled WGS sequence"/>
</dbReference>
<name>S7Q8L8_GLOTA</name>
<feature type="region of interest" description="Disordered" evidence="1">
    <location>
        <begin position="38"/>
        <end position="82"/>
    </location>
</feature>
<dbReference type="HOGENOM" id="CLU_729682_0_0_1"/>
<proteinExistence type="predicted"/>
<dbReference type="eggNOG" id="ENOG502SQUT">
    <property type="taxonomic scope" value="Eukaryota"/>
</dbReference>
<dbReference type="KEGG" id="gtr:GLOTRDRAFT_138625"/>
<dbReference type="EMBL" id="KB469301">
    <property type="protein sequence ID" value="EPQ55872.1"/>
    <property type="molecule type" value="Genomic_DNA"/>
</dbReference>
<organism evidence="2 3">
    <name type="scientific">Gloeophyllum trabeum (strain ATCC 11539 / FP-39264 / Madison 617)</name>
    <name type="common">Brown rot fungus</name>
    <dbReference type="NCBI Taxonomy" id="670483"/>
    <lineage>
        <taxon>Eukaryota</taxon>
        <taxon>Fungi</taxon>
        <taxon>Dikarya</taxon>
        <taxon>Basidiomycota</taxon>
        <taxon>Agaricomycotina</taxon>
        <taxon>Agaricomycetes</taxon>
        <taxon>Gloeophyllales</taxon>
        <taxon>Gloeophyllaceae</taxon>
        <taxon>Gloeophyllum</taxon>
    </lineage>
</organism>
<evidence type="ECO:0000313" key="2">
    <source>
        <dbReference type="EMBL" id="EPQ55872.1"/>
    </source>
</evidence>
<dbReference type="GeneID" id="19304034"/>
<keyword evidence="3" id="KW-1185">Reference proteome</keyword>
<dbReference type="OMA" id="ECITKEW"/>
<evidence type="ECO:0000256" key="1">
    <source>
        <dbReference type="SAM" id="MobiDB-lite"/>
    </source>
</evidence>
<sequence length="389" mass="44566">MWQTRPCEYRVICHNASAYKEYCLEMSRSEATIKRFKSAMAPNESPDHTADSLPLQRKRARMDADHPGDDAESLTNEGHENIDPTLLNDTTGTVSFNSPEVLQFHAGATASTPDNGRLRHFAHRYSKKLKLTKEQQERGDDFNARGMPERLYIIWADQQAILNKLDKIITAQPPYTVSNSLKKSIDKYVLATLLSSKISHYKGDVPRIYVEDLLKKYQAHELPKDLERNPADWSKVQTYIQYSLTQLRSKWKKAIATSLKNKDKSKCTNIYKLAKTFATSKNTVTAQLCARVAVMREVYKEKYGTAHDGENEEEEADPSDYWLAVNGRLELMRELAEGDQGKMNRALKMVLEEDRKAYGVYVESERAEEVEEEEDSLQQVVDEVIEEDV</sequence>